<comment type="caution">
    <text evidence="1">The sequence shown here is derived from an EMBL/GenBank/DDBJ whole genome shotgun (WGS) entry which is preliminary data.</text>
</comment>
<evidence type="ECO:0000313" key="1">
    <source>
        <dbReference type="EMBL" id="EKO17528.1"/>
    </source>
</evidence>
<dbReference type="Proteomes" id="UP000006253">
    <property type="component" value="Unassembled WGS sequence"/>
</dbReference>
<name>A0A0E2B854_9LEPT</name>
<evidence type="ECO:0000313" key="2">
    <source>
        <dbReference type="Proteomes" id="UP000006253"/>
    </source>
</evidence>
<sequence>MDSGSEINQENELLLSLLSGEEAGSDIDIKLQNQLIQMEESIQAGINASTLSYLYEASKKGKFSELQESIDLQKADLTGYLTKEIPEYLKRYVSLELARKSAPKESIVVKLGKSGARIFESLVESLQINTRVDYAPSMRSALTKDPSEFVVFEEKVLDNSKFTYQLVQETPETAFLSVKIESPDANSFQRVNLYKDTRFILSNQFNNEGIANFSGLREGKYTVEFQGKENSKSLDLFILLEV</sequence>
<accession>A0A0E2B854</accession>
<dbReference type="RefSeq" id="WP_000377027.1">
    <property type="nucleotide sequence ID" value="NZ_AHMY02000010.1"/>
</dbReference>
<dbReference type="EMBL" id="AHMY02000010">
    <property type="protein sequence ID" value="EKO17528.1"/>
    <property type="molecule type" value="Genomic_DNA"/>
</dbReference>
<reference evidence="1 2" key="1">
    <citation type="submission" date="2012-10" db="EMBL/GenBank/DDBJ databases">
        <authorList>
            <person name="Harkins D.M."/>
            <person name="Durkin A.S."/>
            <person name="Brinkac L.M."/>
            <person name="Selengut J.D."/>
            <person name="Sanka R."/>
            <person name="DePew J."/>
            <person name="Purushe J."/>
            <person name="Peacock S.J."/>
            <person name="Thaipadungpanit J."/>
            <person name="Wuthiekanun V.W."/>
            <person name="Day N.P."/>
            <person name="Vinetz J.M."/>
            <person name="Sutton G.G."/>
            <person name="Nelson W.C."/>
            <person name="Fouts D.E."/>
        </authorList>
    </citation>
    <scope>NUCLEOTIDE SEQUENCE [LARGE SCALE GENOMIC DNA]</scope>
    <source>
        <strain evidence="1 2">H1</strain>
    </source>
</reference>
<proteinExistence type="predicted"/>
<dbReference type="AlphaFoldDB" id="A0A0E2B854"/>
<protein>
    <submittedName>
        <fullName evidence="1">Uncharacterized protein</fullName>
    </submittedName>
</protein>
<organism evidence="1 2">
    <name type="scientific">Leptospira kirschneri str. H1</name>
    <dbReference type="NCBI Taxonomy" id="1049966"/>
    <lineage>
        <taxon>Bacteria</taxon>
        <taxon>Pseudomonadati</taxon>
        <taxon>Spirochaetota</taxon>
        <taxon>Spirochaetia</taxon>
        <taxon>Leptospirales</taxon>
        <taxon>Leptospiraceae</taxon>
        <taxon>Leptospira</taxon>
    </lineage>
</organism>
<gene>
    <name evidence="1" type="ORF">LEP1GSC081_0621</name>
</gene>